<accession>A0ABY5P636</accession>
<evidence type="ECO:0000256" key="1">
    <source>
        <dbReference type="ARBA" id="ARBA00007406"/>
    </source>
</evidence>
<dbReference type="PANTHER" id="PTHR43148">
    <property type="entry name" value="GLYCERALDEHYDE-3-PHOSPHATE DEHYDROGENASE 2"/>
    <property type="match status" value="1"/>
</dbReference>
<keyword evidence="8" id="KW-1185">Reference proteome</keyword>
<dbReference type="InterPro" id="IPR006424">
    <property type="entry name" value="Glyceraldehyde-3-P_DH_1"/>
</dbReference>
<protein>
    <recommendedName>
        <fullName evidence="2 5">Glyceraldehyde-3-phosphate dehydrogenase</fullName>
        <ecNumber evidence="5">1.2.1.-</ecNumber>
    </recommendedName>
</protein>
<dbReference type="Pfam" id="PF00044">
    <property type="entry name" value="Gp_dh_N"/>
    <property type="match status" value="1"/>
</dbReference>
<dbReference type="InterPro" id="IPR020830">
    <property type="entry name" value="GlycerAld_3-P_DH_AS"/>
</dbReference>
<comment type="similarity">
    <text evidence="1 4">Belongs to the glyceraldehyde-3-phosphate dehydrogenase family.</text>
</comment>
<dbReference type="SUPFAM" id="SSF55347">
    <property type="entry name" value="Glyceraldehyde-3-phosphate dehydrogenase-like, C-terminal domain"/>
    <property type="match status" value="1"/>
</dbReference>
<dbReference type="SUPFAM" id="SSF51735">
    <property type="entry name" value="NAD(P)-binding Rossmann-fold domains"/>
    <property type="match status" value="1"/>
</dbReference>
<evidence type="ECO:0000256" key="5">
    <source>
        <dbReference type="RuleBase" id="RU361160"/>
    </source>
</evidence>
<evidence type="ECO:0000259" key="6">
    <source>
        <dbReference type="SMART" id="SM00846"/>
    </source>
</evidence>
<evidence type="ECO:0000256" key="4">
    <source>
        <dbReference type="RuleBase" id="RU000397"/>
    </source>
</evidence>
<dbReference type="InterPro" id="IPR020828">
    <property type="entry name" value="GlycerAld_3-P_DH_NAD(P)-bd"/>
</dbReference>
<dbReference type="Pfam" id="PF02800">
    <property type="entry name" value="Gp_dh_C"/>
    <property type="match status" value="1"/>
</dbReference>
<dbReference type="InterPro" id="IPR036291">
    <property type="entry name" value="NAD(P)-bd_dom_sf"/>
</dbReference>
<dbReference type="PIRSF" id="PIRSF000149">
    <property type="entry name" value="GAP_DH"/>
    <property type="match status" value="1"/>
</dbReference>
<gene>
    <name evidence="7" type="primary">gap</name>
    <name evidence="7" type="ORF">NRE15_00625</name>
</gene>
<sequence>MTVKVGINGFGRIGRLVFRRILETDSDLEVVAVNDLTDSNNLAYLLKYDTAHGRFPFDVQVNEEGFVVDGKDIKVYAEKDANNLPWGELGVDIVLECTGFYTSAEQSQAHINAGAKRVLISAPAKSPENKTIVFGVNEGTLDAEDTIISAASCTTNSLAPVVKVLHDNYGIKVGNMVTVHAYTATQVLQDGPSRKDFRGGRAAAQNIIPSSTGAAKAIGKVIPEVNGLLDGSSLRIPTITGSHTIFYSLLEKETSVEEINAAMKAAESDSFLYNEDDIVSSDIISTHAGSIFDATLTEVAVANDGTQLVKTVAWYDNEAGFVGNMVRTLEYFAKL</sequence>
<dbReference type="CDD" id="cd05214">
    <property type="entry name" value="GAPDH_I_N"/>
    <property type="match status" value="1"/>
</dbReference>
<proteinExistence type="inferred from homology"/>
<dbReference type="SMART" id="SM00846">
    <property type="entry name" value="Gp_dh_N"/>
    <property type="match status" value="1"/>
</dbReference>
<organism evidence="7 8">
    <name type="scientific">Fundicoccus culcitae</name>
    <dbReference type="NCBI Taxonomy" id="2969821"/>
    <lineage>
        <taxon>Bacteria</taxon>
        <taxon>Bacillati</taxon>
        <taxon>Bacillota</taxon>
        <taxon>Bacilli</taxon>
        <taxon>Lactobacillales</taxon>
        <taxon>Aerococcaceae</taxon>
        <taxon>Fundicoccus</taxon>
    </lineage>
</organism>
<dbReference type="InterPro" id="IPR020829">
    <property type="entry name" value="GlycerAld_3-P_DH_cat"/>
</dbReference>
<dbReference type="PRINTS" id="PR00078">
    <property type="entry name" value="G3PDHDRGNASE"/>
</dbReference>
<dbReference type="EC" id="1.2.1.-" evidence="5"/>
<name>A0ABY5P636_9LACT</name>
<dbReference type="InterPro" id="IPR020831">
    <property type="entry name" value="GlycerAld/Erythrose_P_DH"/>
</dbReference>
<dbReference type="EMBL" id="CP102453">
    <property type="protein sequence ID" value="UUX34207.1"/>
    <property type="molecule type" value="Genomic_DNA"/>
</dbReference>
<dbReference type="Gene3D" id="3.30.360.10">
    <property type="entry name" value="Dihydrodipicolinate Reductase, domain 2"/>
    <property type="match status" value="1"/>
</dbReference>
<dbReference type="CDD" id="cd18126">
    <property type="entry name" value="GAPDH_I_C"/>
    <property type="match status" value="1"/>
</dbReference>
<evidence type="ECO:0000313" key="8">
    <source>
        <dbReference type="Proteomes" id="UP001315967"/>
    </source>
</evidence>
<evidence type="ECO:0000256" key="3">
    <source>
        <dbReference type="ARBA" id="ARBA00023002"/>
    </source>
</evidence>
<keyword evidence="3 5" id="KW-0560">Oxidoreductase</keyword>
<evidence type="ECO:0000313" key="7">
    <source>
        <dbReference type="EMBL" id="UUX34207.1"/>
    </source>
</evidence>
<dbReference type="PROSITE" id="PS00071">
    <property type="entry name" value="GAPDH"/>
    <property type="match status" value="1"/>
</dbReference>
<evidence type="ECO:0000256" key="2">
    <source>
        <dbReference type="ARBA" id="ARBA00021022"/>
    </source>
</evidence>
<dbReference type="Proteomes" id="UP001315967">
    <property type="component" value="Chromosome"/>
</dbReference>
<reference evidence="7 8" key="1">
    <citation type="submission" date="2022-08" db="EMBL/GenBank/DDBJ databases">
        <title>Aerococcaceae sp. nov isolated from spoiled eye mask.</title>
        <authorList>
            <person name="Zhou G."/>
            <person name="Xie X.-B."/>
            <person name="Shi Q.-S."/>
            <person name="Wang Y.-S."/>
            <person name="Wen X."/>
            <person name="Peng H."/>
            <person name="Yang X.-J."/>
            <person name="Tao H.-B."/>
            <person name="Huang X.-M."/>
        </authorList>
    </citation>
    <scope>NUCLEOTIDE SEQUENCE [LARGE SCALE GENOMIC DNA]</scope>
    <source>
        <strain evidence="8">DM20194951</strain>
    </source>
</reference>
<dbReference type="RefSeq" id="WP_313793710.1">
    <property type="nucleotide sequence ID" value="NZ_CP102453.1"/>
</dbReference>
<dbReference type="Gene3D" id="3.40.50.720">
    <property type="entry name" value="NAD(P)-binding Rossmann-like Domain"/>
    <property type="match status" value="1"/>
</dbReference>
<feature type="domain" description="Glyceraldehyde 3-phosphate dehydrogenase NAD(P) binding" evidence="6">
    <location>
        <begin position="3"/>
        <end position="153"/>
    </location>
</feature>
<dbReference type="NCBIfam" id="TIGR01534">
    <property type="entry name" value="GAPDH-I"/>
    <property type="match status" value="1"/>
</dbReference>